<feature type="transmembrane region" description="Helical" evidence="14">
    <location>
        <begin position="167"/>
        <end position="185"/>
    </location>
</feature>
<keyword evidence="4" id="KW-1003">Cell membrane</keyword>
<keyword evidence="9" id="KW-0406">Ion transport</keyword>
<feature type="transmembrane region" description="Helical" evidence="14">
    <location>
        <begin position="531"/>
        <end position="551"/>
    </location>
</feature>
<protein>
    <submittedName>
        <fullName evidence="15">Sodium/glucose cotransporter</fullName>
    </submittedName>
</protein>
<feature type="transmembrane region" description="Helical" evidence="14">
    <location>
        <begin position="406"/>
        <end position="428"/>
    </location>
</feature>
<dbReference type="GO" id="GO:0005298">
    <property type="term" value="F:proline:sodium symporter activity"/>
    <property type="evidence" value="ECO:0007669"/>
    <property type="project" value="TreeGrafter"/>
</dbReference>
<keyword evidence="7 14" id="KW-1133">Transmembrane helix</keyword>
<comment type="similarity">
    <text evidence="2 13">Belongs to the sodium:solute symporter (SSF) (TC 2.A.21) family.</text>
</comment>
<dbReference type="GO" id="GO:0005886">
    <property type="term" value="C:plasma membrane"/>
    <property type="evidence" value="ECO:0007669"/>
    <property type="project" value="UniProtKB-SubCell"/>
</dbReference>
<dbReference type="PANTHER" id="PTHR48086">
    <property type="entry name" value="SODIUM/PROLINE SYMPORTER-RELATED"/>
    <property type="match status" value="1"/>
</dbReference>
<dbReference type="GO" id="GO:0015193">
    <property type="term" value="F:L-proline transmembrane transporter activity"/>
    <property type="evidence" value="ECO:0007669"/>
    <property type="project" value="TreeGrafter"/>
</dbReference>
<evidence type="ECO:0000313" key="16">
    <source>
        <dbReference type="Proteomes" id="UP000323917"/>
    </source>
</evidence>
<keyword evidence="8" id="KW-0915">Sodium</keyword>
<feature type="transmembrane region" description="Helical" evidence="14">
    <location>
        <begin position="449"/>
        <end position="471"/>
    </location>
</feature>
<gene>
    <name evidence="15" type="primary">sglT_9</name>
    <name evidence="15" type="ORF">Pr1d_36700</name>
</gene>
<evidence type="ECO:0000256" key="10">
    <source>
        <dbReference type="ARBA" id="ARBA00023136"/>
    </source>
</evidence>
<dbReference type="AlphaFoldDB" id="A0A5B9QHB6"/>
<feature type="transmembrane region" description="Helical" evidence="14">
    <location>
        <begin position="9"/>
        <end position="28"/>
    </location>
</feature>
<keyword evidence="3" id="KW-0813">Transport</keyword>
<accession>A0A5B9QHB6</accession>
<feature type="transmembrane region" description="Helical" evidence="14">
    <location>
        <begin position="300"/>
        <end position="318"/>
    </location>
</feature>
<reference evidence="15 16" key="1">
    <citation type="submission" date="2019-08" db="EMBL/GenBank/DDBJ databases">
        <title>Deep-cultivation of Planctomycetes and their phenomic and genomic characterization uncovers novel biology.</title>
        <authorList>
            <person name="Wiegand S."/>
            <person name="Jogler M."/>
            <person name="Boedeker C."/>
            <person name="Pinto D."/>
            <person name="Vollmers J."/>
            <person name="Rivas-Marin E."/>
            <person name="Kohn T."/>
            <person name="Peeters S.H."/>
            <person name="Heuer A."/>
            <person name="Rast P."/>
            <person name="Oberbeckmann S."/>
            <person name="Bunk B."/>
            <person name="Jeske O."/>
            <person name="Meyerdierks A."/>
            <person name="Storesund J.E."/>
            <person name="Kallscheuer N."/>
            <person name="Luecker S."/>
            <person name="Lage O.M."/>
            <person name="Pohl T."/>
            <person name="Merkel B.J."/>
            <person name="Hornburger P."/>
            <person name="Mueller R.-W."/>
            <person name="Bruemmer F."/>
            <person name="Labrenz M."/>
            <person name="Spormann A.M."/>
            <person name="Op den Camp H."/>
            <person name="Overmann J."/>
            <person name="Amann R."/>
            <person name="Jetten M.S.M."/>
            <person name="Mascher T."/>
            <person name="Medema M.H."/>
            <person name="Devos D.P."/>
            <person name="Kaster A.-K."/>
            <person name="Ovreas L."/>
            <person name="Rohde M."/>
            <person name="Galperin M.Y."/>
            <person name="Jogler C."/>
        </authorList>
    </citation>
    <scope>NUCLEOTIDE SEQUENCE [LARGE SCALE GENOMIC DNA]</scope>
    <source>
        <strain evidence="15 16">Pr1d</strain>
    </source>
</reference>
<keyword evidence="16" id="KW-1185">Reference proteome</keyword>
<evidence type="ECO:0000256" key="11">
    <source>
        <dbReference type="ARBA" id="ARBA00023201"/>
    </source>
</evidence>
<dbReference type="Gene3D" id="1.20.1730.10">
    <property type="entry name" value="Sodium/glucose cotransporter"/>
    <property type="match status" value="1"/>
</dbReference>
<evidence type="ECO:0000313" key="15">
    <source>
        <dbReference type="EMBL" id="QEG36356.1"/>
    </source>
</evidence>
<evidence type="ECO:0000256" key="7">
    <source>
        <dbReference type="ARBA" id="ARBA00022989"/>
    </source>
</evidence>
<evidence type="ECO:0000256" key="1">
    <source>
        <dbReference type="ARBA" id="ARBA00004651"/>
    </source>
</evidence>
<keyword evidence="6" id="KW-0769">Symport</keyword>
<dbReference type="Proteomes" id="UP000323917">
    <property type="component" value="Chromosome"/>
</dbReference>
<sequence length="662" mass="73530">MTSGYLNSFDYTIISLYLMLLIGMTFYLKKFASASLEDYLVGGRALPWWMLGASGMASYLDVAGTMVIVSFLYMLGPRGLFIEFRGGAVLVLVLMMLWTGKWHRRSGCLTGAEWMIYRFGDGPGGRFAQLAKAIASIVWLIGMLAYLIKAMGLFLSMLLPFSPMQCAVALIGVAAIYTMFSGFYGVVFTDLLQSLIIIAAVILVSYLAMSEVTDAGSLQVLATQVTGNSQWTTATPEWHTPMPEGYQQYQALIAFAGLYLLRNLFFGMGTGDDPKYFGAKCDADCSKLSFLWTCLMSVRWPMMMGFAVLGLVLVNSLFPDQSVIQDTASLIKQHVPDVTEENWQHVTSALINSPESSDPQLVAKLQAGLGERWKGQLLLVSYHGTVNPERILPAVLLFKIPSGFRGLMLIALLAASMSTFDSNVNMTAGMFVRDIYQKHIRPSAEIRELLVATWIFIAAMVFIGFAFAYNVKSIHEVWDWIIMGLGGGMMMPIILRLYWWRFNGGGFACGMVCGMVAALCQRLLVPDLGPQYQLLFIGGIGLLGSVVGALLTPPTDPEVLRHFYRTTWPFGFWKHLKDELPEPVKQQVTSEHRRDISAVPFALTFQIMIFLVPMLLIVRNWYACAVCSGIAAIALFGLYHIWLRHINIPAPSMDTCSDREVF</sequence>
<evidence type="ECO:0000256" key="4">
    <source>
        <dbReference type="ARBA" id="ARBA00022475"/>
    </source>
</evidence>
<feature type="transmembrane region" description="Helical" evidence="14">
    <location>
        <begin position="596"/>
        <end position="614"/>
    </location>
</feature>
<proteinExistence type="inferred from homology"/>
<feature type="transmembrane region" description="Helical" evidence="14">
    <location>
        <begin position="191"/>
        <end position="209"/>
    </location>
</feature>
<evidence type="ECO:0000256" key="3">
    <source>
        <dbReference type="ARBA" id="ARBA00022448"/>
    </source>
</evidence>
<evidence type="ECO:0000256" key="8">
    <source>
        <dbReference type="ARBA" id="ARBA00023053"/>
    </source>
</evidence>
<keyword evidence="10 14" id="KW-0472">Membrane</keyword>
<comment type="catalytic activity">
    <reaction evidence="12">
        <text>L-proline(in) + Na(+)(in) = L-proline(out) + Na(+)(out)</text>
        <dbReference type="Rhea" id="RHEA:28967"/>
        <dbReference type="ChEBI" id="CHEBI:29101"/>
        <dbReference type="ChEBI" id="CHEBI:60039"/>
    </reaction>
</comment>
<dbReference type="RefSeq" id="WP_210417755.1">
    <property type="nucleotide sequence ID" value="NZ_CP042913.1"/>
</dbReference>
<comment type="subcellular location">
    <subcellularLocation>
        <location evidence="1">Cell membrane</location>
        <topology evidence="1">Multi-pass membrane protein</topology>
    </subcellularLocation>
</comment>
<feature type="transmembrane region" description="Helical" evidence="14">
    <location>
        <begin position="80"/>
        <end position="99"/>
    </location>
</feature>
<feature type="transmembrane region" description="Helical" evidence="14">
    <location>
        <begin position="477"/>
        <end position="499"/>
    </location>
</feature>
<dbReference type="GO" id="GO:0015824">
    <property type="term" value="P:proline transport"/>
    <property type="evidence" value="ECO:0007669"/>
    <property type="project" value="TreeGrafter"/>
</dbReference>
<evidence type="ECO:0000256" key="9">
    <source>
        <dbReference type="ARBA" id="ARBA00023065"/>
    </source>
</evidence>
<evidence type="ECO:0000256" key="2">
    <source>
        <dbReference type="ARBA" id="ARBA00006434"/>
    </source>
</evidence>
<feature type="transmembrane region" description="Helical" evidence="14">
    <location>
        <begin position="133"/>
        <end position="155"/>
    </location>
</feature>
<evidence type="ECO:0000256" key="13">
    <source>
        <dbReference type="RuleBase" id="RU362091"/>
    </source>
</evidence>
<feature type="transmembrane region" description="Helical" evidence="14">
    <location>
        <begin position="620"/>
        <end position="643"/>
    </location>
</feature>
<dbReference type="EMBL" id="CP042913">
    <property type="protein sequence ID" value="QEG36356.1"/>
    <property type="molecule type" value="Genomic_DNA"/>
</dbReference>
<keyword evidence="5 14" id="KW-0812">Transmembrane</keyword>
<feature type="transmembrane region" description="Helical" evidence="14">
    <location>
        <begin position="48"/>
        <end position="73"/>
    </location>
</feature>
<organism evidence="15 16">
    <name type="scientific">Bythopirellula goksoeyrii</name>
    <dbReference type="NCBI Taxonomy" id="1400387"/>
    <lineage>
        <taxon>Bacteria</taxon>
        <taxon>Pseudomonadati</taxon>
        <taxon>Planctomycetota</taxon>
        <taxon>Planctomycetia</taxon>
        <taxon>Pirellulales</taxon>
        <taxon>Lacipirellulaceae</taxon>
        <taxon>Bythopirellula</taxon>
    </lineage>
</organism>
<dbReference type="PANTHER" id="PTHR48086:SF3">
    <property type="entry name" value="SODIUM_PROLINE SYMPORTER"/>
    <property type="match status" value="1"/>
</dbReference>
<name>A0A5B9QHB6_9BACT</name>
<dbReference type="KEGG" id="bgok:Pr1d_36700"/>
<keyword evidence="11" id="KW-0739">Sodium transport</keyword>
<dbReference type="Pfam" id="PF00474">
    <property type="entry name" value="SSF"/>
    <property type="match status" value="2"/>
</dbReference>
<feature type="transmembrane region" description="Helical" evidence="14">
    <location>
        <begin position="506"/>
        <end position="525"/>
    </location>
</feature>
<evidence type="ECO:0000256" key="6">
    <source>
        <dbReference type="ARBA" id="ARBA00022847"/>
    </source>
</evidence>
<evidence type="ECO:0000256" key="12">
    <source>
        <dbReference type="ARBA" id="ARBA00033708"/>
    </source>
</evidence>
<evidence type="ECO:0000256" key="5">
    <source>
        <dbReference type="ARBA" id="ARBA00022692"/>
    </source>
</evidence>
<dbReference type="InterPro" id="IPR001734">
    <property type="entry name" value="Na/solute_symporter"/>
</dbReference>
<dbReference type="PROSITE" id="PS50283">
    <property type="entry name" value="NA_SOLUT_SYMP_3"/>
    <property type="match status" value="1"/>
</dbReference>
<dbReference type="InterPro" id="IPR050277">
    <property type="entry name" value="Sodium:Solute_Symporter"/>
</dbReference>
<dbReference type="InterPro" id="IPR038377">
    <property type="entry name" value="Na/Glc_symporter_sf"/>
</dbReference>
<evidence type="ECO:0000256" key="14">
    <source>
        <dbReference type="SAM" id="Phobius"/>
    </source>
</evidence>